<dbReference type="Proteomes" id="UP000560131">
    <property type="component" value="Unassembled WGS sequence"/>
</dbReference>
<name>A0ABR6N2L3_9SPHN</name>
<evidence type="ECO:0000313" key="2">
    <source>
        <dbReference type="Proteomes" id="UP000560131"/>
    </source>
</evidence>
<dbReference type="RefSeq" id="WP_344690199.1">
    <property type="nucleotide sequence ID" value="NZ_BAABAR010000007.1"/>
</dbReference>
<dbReference type="EMBL" id="JACIJN010000002">
    <property type="protein sequence ID" value="MBB5725027.1"/>
    <property type="molecule type" value="Genomic_DNA"/>
</dbReference>
<proteinExistence type="predicted"/>
<reference evidence="1 2" key="1">
    <citation type="submission" date="2020-08" db="EMBL/GenBank/DDBJ databases">
        <title>Genomic Encyclopedia of Type Strains, Phase IV (KMG-IV): sequencing the most valuable type-strain genomes for metagenomic binning, comparative biology and taxonomic classification.</title>
        <authorList>
            <person name="Goeker M."/>
        </authorList>
    </citation>
    <scope>NUCLEOTIDE SEQUENCE [LARGE SCALE GENOMIC DNA]</scope>
    <source>
        <strain evidence="1 2">DSM 101535</strain>
    </source>
</reference>
<keyword evidence="2" id="KW-1185">Reference proteome</keyword>
<comment type="caution">
    <text evidence="1">The sequence shown here is derived from an EMBL/GenBank/DDBJ whole genome shotgun (WGS) entry which is preliminary data.</text>
</comment>
<organism evidence="1 2">
    <name type="scientific">Sphingomonas endophytica</name>
    <dbReference type="NCBI Taxonomy" id="869719"/>
    <lineage>
        <taxon>Bacteria</taxon>
        <taxon>Pseudomonadati</taxon>
        <taxon>Pseudomonadota</taxon>
        <taxon>Alphaproteobacteria</taxon>
        <taxon>Sphingomonadales</taxon>
        <taxon>Sphingomonadaceae</taxon>
        <taxon>Sphingomonas</taxon>
    </lineage>
</organism>
<evidence type="ECO:0000313" key="1">
    <source>
        <dbReference type="EMBL" id="MBB5725027.1"/>
    </source>
</evidence>
<sequence>MTAWPRLLSVELAAQYLSLSMSTLRAAGPEPKRHGRRVLYDIRDLDRWADRLDGQPLDEREEEEEAAAFEKRWMDKRRARG</sequence>
<evidence type="ECO:0008006" key="3">
    <source>
        <dbReference type="Google" id="ProtNLM"/>
    </source>
</evidence>
<gene>
    <name evidence="1" type="ORF">FHS97_000935</name>
</gene>
<accession>A0ABR6N2L3</accession>
<protein>
    <recommendedName>
        <fullName evidence="3">Helix-turn-helix domain-containing protein</fullName>
    </recommendedName>
</protein>